<keyword evidence="2" id="KW-0805">Transcription regulation</keyword>
<keyword evidence="7" id="KW-1185">Reference proteome</keyword>
<sequence>MNISNLDLNLLVALDALLQERSVTRAAARLGLTQPTLSASLARLRRHFRDDLLVRVGNRYELTPLSVRLRERTSVALDGVTRVFSVQPDFDPSASRREFSFLSSDYGAAVAGRNLSAALRQEAPLVRVRVEHISDTAVDNAEEALRSVDGLLLPHGFITGLPHVDLHHDRWVCVVSEDNTRVGATLSMEDLAESPWVVTFNRPTAFTPAMRQLELLGVEPRVQVVVESFLAIPFLVAGTDRVALMQRRLAVRIAEQSGLRVLECPFDAVPLAEALWWHPMYTHDPEHAWMREVLVAACNADLTGGP</sequence>
<dbReference type="InterPro" id="IPR037402">
    <property type="entry name" value="YidZ_PBP2"/>
</dbReference>
<comment type="caution">
    <text evidence="6">The sequence shown here is derived from an EMBL/GenBank/DDBJ whole genome shotgun (WGS) entry which is preliminary data.</text>
</comment>
<dbReference type="CDD" id="cd08417">
    <property type="entry name" value="PBP2_Nitroaromatics_like"/>
    <property type="match status" value="1"/>
</dbReference>
<dbReference type="InterPro" id="IPR000847">
    <property type="entry name" value="LysR_HTH_N"/>
</dbReference>
<keyword evidence="3" id="KW-0238">DNA-binding</keyword>
<dbReference type="Proteomes" id="UP000597656">
    <property type="component" value="Unassembled WGS sequence"/>
</dbReference>
<gene>
    <name evidence="6" type="ORF">GCM10011609_35350</name>
</gene>
<reference evidence="7" key="1">
    <citation type="journal article" date="2019" name="Int. J. Syst. Evol. Microbiol.">
        <title>The Global Catalogue of Microorganisms (GCM) 10K type strain sequencing project: providing services to taxonomists for standard genome sequencing and annotation.</title>
        <authorList>
            <consortium name="The Broad Institute Genomics Platform"/>
            <consortium name="The Broad Institute Genome Sequencing Center for Infectious Disease"/>
            <person name="Wu L."/>
            <person name="Ma J."/>
        </authorList>
    </citation>
    <scope>NUCLEOTIDE SEQUENCE [LARGE SCALE GENOMIC DNA]</scope>
    <source>
        <strain evidence="7">CGMCC 4.7319</strain>
    </source>
</reference>
<evidence type="ECO:0000256" key="1">
    <source>
        <dbReference type="ARBA" id="ARBA00009437"/>
    </source>
</evidence>
<evidence type="ECO:0000256" key="3">
    <source>
        <dbReference type="ARBA" id="ARBA00023125"/>
    </source>
</evidence>
<dbReference type="InterPro" id="IPR005119">
    <property type="entry name" value="LysR_subst-bd"/>
</dbReference>
<dbReference type="Pfam" id="PF00126">
    <property type="entry name" value="HTH_1"/>
    <property type="match status" value="1"/>
</dbReference>
<evidence type="ECO:0000256" key="2">
    <source>
        <dbReference type="ARBA" id="ARBA00023015"/>
    </source>
</evidence>
<evidence type="ECO:0000259" key="5">
    <source>
        <dbReference type="PROSITE" id="PS50931"/>
    </source>
</evidence>
<dbReference type="PANTHER" id="PTHR30118">
    <property type="entry name" value="HTH-TYPE TRANSCRIPTIONAL REGULATOR LEUO-RELATED"/>
    <property type="match status" value="1"/>
</dbReference>
<dbReference type="Pfam" id="PF03466">
    <property type="entry name" value="LysR_substrate"/>
    <property type="match status" value="1"/>
</dbReference>
<dbReference type="PRINTS" id="PR00039">
    <property type="entry name" value="HTHLYSR"/>
</dbReference>
<accession>A0ABQ2HXV1</accession>
<protein>
    <submittedName>
        <fullName evidence="6">LysR family transcriptional regulator</fullName>
    </submittedName>
</protein>
<name>A0ABQ2HXV1_9PSEU</name>
<organism evidence="6 7">
    <name type="scientific">Lentzea pudingi</name>
    <dbReference type="NCBI Taxonomy" id="1789439"/>
    <lineage>
        <taxon>Bacteria</taxon>
        <taxon>Bacillati</taxon>
        <taxon>Actinomycetota</taxon>
        <taxon>Actinomycetes</taxon>
        <taxon>Pseudonocardiales</taxon>
        <taxon>Pseudonocardiaceae</taxon>
        <taxon>Lentzea</taxon>
    </lineage>
</organism>
<dbReference type="PROSITE" id="PS50931">
    <property type="entry name" value="HTH_LYSR"/>
    <property type="match status" value="1"/>
</dbReference>
<dbReference type="PANTHER" id="PTHR30118:SF15">
    <property type="entry name" value="TRANSCRIPTIONAL REGULATORY PROTEIN"/>
    <property type="match status" value="1"/>
</dbReference>
<comment type="similarity">
    <text evidence="1">Belongs to the LysR transcriptional regulatory family.</text>
</comment>
<feature type="domain" description="HTH lysR-type" evidence="5">
    <location>
        <begin position="6"/>
        <end position="63"/>
    </location>
</feature>
<dbReference type="InterPro" id="IPR036388">
    <property type="entry name" value="WH-like_DNA-bd_sf"/>
</dbReference>
<dbReference type="EMBL" id="BMNC01000004">
    <property type="protein sequence ID" value="GGM94814.1"/>
    <property type="molecule type" value="Genomic_DNA"/>
</dbReference>
<dbReference type="Gene3D" id="1.10.10.10">
    <property type="entry name" value="Winged helix-like DNA-binding domain superfamily/Winged helix DNA-binding domain"/>
    <property type="match status" value="1"/>
</dbReference>
<proteinExistence type="inferred from homology"/>
<evidence type="ECO:0000256" key="4">
    <source>
        <dbReference type="ARBA" id="ARBA00023163"/>
    </source>
</evidence>
<dbReference type="InterPro" id="IPR036390">
    <property type="entry name" value="WH_DNA-bd_sf"/>
</dbReference>
<evidence type="ECO:0000313" key="6">
    <source>
        <dbReference type="EMBL" id="GGM94814.1"/>
    </source>
</evidence>
<evidence type="ECO:0000313" key="7">
    <source>
        <dbReference type="Proteomes" id="UP000597656"/>
    </source>
</evidence>
<dbReference type="Gene3D" id="3.40.190.10">
    <property type="entry name" value="Periplasmic binding protein-like II"/>
    <property type="match status" value="2"/>
</dbReference>
<dbReference type="SUPFAM" id="SSF53850">
    <property type="entry name" value="Periplasmic binding protein-like II"/>
    <property type="match status" value="1"/>
</dbReference>
<dbReference type="InterPro" id="IPR050389">
    <property type="entry name" value="LysR-type_TF"/>
</dbReference>
<dbReference type="SUPFAM" id="SSF46785">
    <property type="entry name" value="Winged helix' DNA-binding domain"/>
    <property type="match status" value="1"/>
</dbReference>
<keyword evidence="4" id="KW-0804">Transcription</keyword>